<comment type="similarity">
    <text evidence="1">Belongs to the LysR transcriptional regulatory family.</text>
</comment>
<dbReference type="Proteomes" id="UP000219621">
    <property type="component" value="Unassembled WGS sequence"/>
</dbReference>
<dbReference type="GO" id="GO:0003700">
    <property type="term" value="F:DNA-binding transcription factor activity"/>
    <property type="evidence" value="ECO:0007669"/>
    <property type="project" value="InterPro"/>
</dbReference>
<evidence type="ECO:0000256" key="1">
    <source>
        <dbReference type="ARBA" id="ARBA00009437"/>
    </source>
</evidence>
<dbReference type="PANTHER" id="PTHR30346">
    <property type="entry name" value="TRANSCRIPTIONAL DUAL REGULATOR HCAR-RELATED"/>
    <property type="match status" value="1"/>
</dbReference>
<dbReference type="PROSITE" id="PS50931">
    <property type="entry name" value="HTH_LYSR"/>
    <property type="match status" value="1"/>
</dbReference>
<dbReference type="GO" id="GO:0003677">
    <property type="term" value="F:DNA binding"/>
    <property type="evidence" value="ECO:0007669"/>
    <property type="project" value="UniProtKB-KW"/>
</dbReference>
<dbReference type="PRINTS" id="PR00039">
    <property type="entry name" value="HTHLYSR"/>
</dbReference>
<dbReference type="EMBL" id="OCNJ01000005">
    <property type="protein sequence ID" value="SOD95991.1"/>
    <property type="molecule type" value="Genomic_DNA"/>
</dbReference>
<dbReference type="AlphaFoldDB" id="A0A286GKD2"/>
<keyword evidence="3" id="KW-0238">DNA-binding</keyword>
<evidence type="ECO:0000259" key="5">
    <source>
        <dbReference type="PROSITE" id="PS50931"/>
    </source>
</evidence>
<proteinExistence type="inferred from homology"/>
<accession>A0A286GKD2</accession>
<reference evidence="6 7" key="1">
    <citation type="submission" date="2017-09" db="EMBL/GenBank/DDBJ databases">
        <authorList>
            <person name="Ehlers B."/>
            <person name="Leendertz F.H."/>
        </authorList>
    </citation>
    <scope>NUCLEOTIDE SEQUENCE [LARGE SCALE GENOMIC DNA]</scope>
    <source>
        <strain evidence="6 7">USBA 140</strain>
    </source>
</reference>
<dbReference type="InterPro" id="IPR000847">
    <property type="entry name" value="LysR_HTH_N"/>
</dbReference>
<dbReference type="SUPFAM" id="SSF53850">
    <property type="entry name" value="Periplasmic binding protein-like II"/>
    <property type="match status" value="1"/>
</dbReference>
<organism evidence="6 7">
    <name type="scientific">Caenispirillum bisanense</name>
    <dbReference type="NCBI Taxonomy" id="414052"/>
    <lineage>
        <taxon>Bacteria</taxon>
        <taxon>Pseudomonadati</taxon>
        <taxon>Pseudomonadota</taxon>
        <taxon>Alphaproteobacteria</taxon>
        <taxon>Rhodospirillales</taxon>
        <taxon>Novispirillaceae</taxon>
        <taxon>Caenispirillum</taxon>
    </lineage>
</organism>
<feature type="domain" description="HTH lysR-type" evidence="5">
    <location>
        <begin position="1"/>
        <end position="58"/>
    </location>
</feature>
<dbReference type="OrthoDB" id="9811588at2"/>
<keyword evidence="4" id="KW-0804">Transcription</keyword>
<dbReference type="GO" id="GO:0032993">
    <property type="term" value="C:protein-DNA complex"/>
    <property type="evidence" value="ECO:0007669"/>
    <property type="project" value="TreeGrafter"/>
</dbReference>
<dbReference type="SUPFAM" id="SSF46785">
    <property type="entry name" value="Winged helix' DNA-binding domain"/>
    <property type="match status" value="1"/>
</dbReference>
<dbReference type="Pfam" id="PF03466">
    <property type="entry name" value="LysR_substrate"/>
    <property type="match status" value="1"/>
</dbReference>
<dbReference type="InterPro" id="IPR005119">
    <property type="entry name" value="LysR_subst-bd"/>
</dbReference>
<dbReference type="RefSeq" id="WP_097279476.1">
    <property type="nucleotide sequence ID" value="NZ_OCNJ01000005.1"/>
</dbReference>
<dbReference type="PANTHER" id="PTHR30346:SF17">
    <property type="entry name" value="LYSR FAMILY TRANSCRIPTIONAL REGULATOR"/>
    <property type="match status" value="1"/>
</dbReference>
<evidence type="ECO:0000256" key="3">
    <source>
        <dbReference type="ARBA" id="ARBA00023125"/>
    </source>
</evidence>
<dbReference type="Gene3D" id="3.40.190.10">
    <property type="entry name" value="Periplasmic binding protein-like II"/>
    <property type="match status" value="2"/>
</dbReference>
<evidence type="ECO:0000313" key="7">
    <source>
        <dbReference type="Proteomes" id="UP000219621"/>
    </source>
</evidence>
<dbReference type="FunFam" id="1.10.10.10:FF:000001">
    <property type="entry name" value="LysR family transcriptional regulator"/>
    <property type="match status" value="1"/>
</dbReference>
<evidence type="ECO:0000256" key="4">
    <source>
        <dbReference type="ARBA" id="ARBA00023163"/>
    </source>
</evidence>
<keyword evidence="7" id="KW-1185">Reference proteome</keyword>
<name>A0A286GKD2_9PROT</name>
<dbReference type="CDD" id="cd08414">
    <property type="entry name" value="PBP2_LTTR_aromatics_like"/>
    <property type="match status" value="1"/>
</dbReference>
<evidence type="ECO:0000256" key="2">
    <source>
        <dbReference type="ARBA" id="ARBA00023015"/>
    </source>
</evidence>
<gene>
    <name evidence="6" type="ORF">SAMN05421508_10597</name>
</gene>
<dbReference type="Pfam" id="PF00126">
    <property type="entry name" value="HTH_1"/>
    <property type="match status" value="1"/>
</dbReference>
<sequence>MELRHLRYFVAVAEDLHFGRAAARLHLSQPSLSQQIQALEERIGAALFVRNRRKVELTAAGRLMLPEARATLAQAEKALVVARRAGRGEVGRLEIGFTGSAPFNPLLPQSVRRFRERWPDVQLSLNEMSTTAQFEALAAGRLDVGFLRPGQPMEMVGIAQRLLLREPLLAVMTAAHPLAAGASVRVADLATEPFILHPRAIGTGLFDKVMTLCAAAGFAPRIAVEAHQMSTVVTLAAVGMGVSIVPEALRRLNTDGVAFRPIDDDGAFMDLIAARRADDDTAVVRNFFAVLPEAV</sequence>
<evidence type="ECO:0000313" key="6">
    <source>
        <dbReference type="EMBL" id="SOD95991.1"/>
    </source>
</evidence>
<keyword evidence="2" id="KW-0805">Transcription regulation</keyword>
<dbReference type="InterPro" id="IPR036388">
    <property type="entry name" value="WH-like_DNA-bd_sf"/>
</dbReference>
<dbReference type="InterPro" id="IPR036390">
    <property type="entry name" value="WH_DNA-bd_sf"/>
</dbReference>
<protein>
    <submittedName>
        <fullName evidence="6">Transcriptional regulator, LysR family</fullName>
    </submittedName>
</protein>
<dbReference type="Gene3D" id="1.10.10.10">
    <property type="entry name" value="Winged helix-like DNA-binding domain superfamily/Winged helix DNA-binding domain"/>
    <property type="match status" value="1"/>
</dbReference>